<evidence type="ECO:0000259" key="10">
    <source>
        <dbReference type="Pfam" id="PF02670"/>
    </source>
</evidence>
<dbReference type="SUPFAM" id="SSF51735">
    <property type="entry name" value="NAD(P)-binding Rossmann-fold domains"/>
    <property type="match status" value="1"/>
</dbReference>
<dbReference type="NCBIfam" id="TIGR00243">
    <property type="entry name" value="Dxr"/>
    <property type="match status" value="1"/>
</dbReference>
<dbReference type="Gene3D" id="1.10.1740.10">
    <property type="match status" value="1"/>
</dbReference>
<evidence type="ECO:0000256" key="6">
    <source>
        <dbReference type="ARBA" id="ARBA00023211"/>
    </source>
</evidence>
<comment type="pathway">
    <text evidence="1 9">Isoprenoid biosynthesis; isopentenyl diphosphate biosynthesis via DXP pathway; isopentenyl diphosphate from 1-deoxy-D-xylulose 5-phosphate: step 1/6.</text>
</comment>
<dbReference type="UniPathway" id="UPA00056">
    <property type="reaction ID" value="UER00092"/>
</dbReference>
<dbReference type="HAMAP" id="MF_00183">
    <property type="entry name" value="DXP_reductoisom"/>
    <property type="match status" value="1"/>
</dbReference>
<dbReference type="InterPro" id="IPR036291">
    <property type="entry name" value="NAD(P)-bd_dom_sf"/>
</dbReference>
<feature type="binding site" evidence="9">
    <location>
        <position position="219"/>
    </location>
    <ligand>
        <name>1-deoxy-D-xylulose 5-phosphate</name>
        <dbReference type="ChEBI" id="CHEBI:57792"/>
    </ligand>
</feature>
<evidence type="ECO:0000256" key="2">
    <source>
        <dbReference type="ARBA" id="ARBA00006825"/>
    </source>
</evidence>
<feature type="binding site" evidence="9">
    <location>
        <position position="214"/>
    </location>
    <ligand>
        <name>1-deoxy-D-xylulose 5-phosphate</name>
        <dbReference type="ChEBI" id="CHEBI:57792"/>
    </ligand>
</feature>
<dbReference type="EC" id="1.1.1.267" evidence="9"/>
<dbReference type="InterPro" id="IPR036169">
    <property type="entry name" value="DXPR_C_sf"/>
</dbReference>
<feature type="binding site" evidence="9">
    <location>
        <position position="26"/>
    </location>
    <ligand>
        <name>NADPH</name>
        <dbReference type="ChEBI" id="CHEBI:57783"/>
    </ligand>
</feature>
<evidence type="ECO:0000256" key="8">
    <source>
        <dbReference type="ARBA" id="ARBA00048543"/>
    </source>
</evidence>
<reference evidence="13 14" key="1">
    <citation type="submission" date="2020-05" db="EMBL/GenBank/DDBJ databases">
        <title>Complete genome sequence of Gemmatimonas greenlandica TET16.</title>
        <authorList>
            <person name="Zeng Y."/>
        </authorList>
    </citation>
    <scope>NUCLEOTIDE SEQUENCE [LARGE SCALE GENOMIC DNA]</scope>
    <source>
        <strain evidence="13 14">TET16</strain>
    </source>
</reference>
<keyword evidence="14" id="KW-1185">Reference proteome</keyword>
<feature type="domain" description="1-deoxy-D-xylulose 5-phosphate reductoisomerase C-terminal" evidence="11">
    <location>
        <begin position="148"/>
        <end position="231"/>
    </location>
</feature>
<dbReference type="Gene3D" id="3.40.50.720">
    <property type="entry name" value="NAD(P)-binding Rossmann-like Domain"/>
    <property type="match status" value="1"/>
</dbReference>
<dbReference type="Proteomes" id="UP000500938">
    <property type="component" value="Chromosome"/>
</dbReference>
<protein>
    <recommendedName>
        <fullName evidence="9">1-deoxy-D-xylulose 5-phosphate reductoisomerase</fullName>
        <shortName evidence="9">DXP reductoisomerase</shortName>
        <ecNumber evidence="9">1.1.1.267</ecNumber>
    </recommendedName>
    <alternativeName>
        <fullName evidence="9">1-deoxyxylulose-5-phosphate reductoisomerase</fullName>
    </alternativeName>
    <alternativeName>
        <fullName evidence="9">2-C-methyl-D-erythritol 4-phosphate synthase</fullName>
    </alternativeName>
</protein>
<comment type="function">
    <text evidence="9">Catalyzes the NADPH-dependent rearrangement and reduction of 1-deoxy-D-xylulose-5-phosphate (DXP) to 2-C-methyl-D-erythritol 4-phosphate (MEP).</text>
</comment>
<name>A0A6M4IM45_9BACT</name>
<keyword evidence="4 9" id="KW-0521">NADP</keyword>
<feature type="binding site" evidence="9">
    <location>
        <position position="126"/>
    </location>
    <ligand>
        <name>NADPH</name>
        <dbReference type="ChEBI" id="CHEBI:57783"/>
    </ligand>
</feature>
<dbReference type="RefSeq" id="WP_171224375.1">
    <property type="nucleotide sequence ID" value="NZ_CP053085.1"/>
</dbReference>
<feature type="binding site" evidence="9">
    <location>
        <position position="25"/>
    </location>
    <ligand>
        <name>NADPH</name>
        <dbReference type="ChEBI" id="CHEBI:57783"/>
    </ligand>
</feature>
<feature type="binding site" evidence="9">
    <location>
        <position position="178"/>
    </location>
    <ligand>
        <name>1-deoxy-D-xylulose 5-phosphate</name>
        <dbReference type="ChEBI" id="CHEBI:57792"/>
    </ligand>
</feature>
<feature type="binding site" evidence="9">
    <location>
        <position position="201"/>
    </location>
    <ligand>
        <name>1-deoxy-D-xylulose 5-phosphate</name>
        <dbReference type="ChEBI" id="CHEBI:57792"/>
    </ligand>
</feature>
<gene>
    <name evidence="9" type="primary">dxr</name>
    <name evidence="13" type="ORF">HKW67_05185</name>
</gene>
<evidence type="ECO:0000256" key="5">
    <source>
        <dbReference type="ARBA" id="ARBA00023002"/>
    </source>
</evidence>
<accession>A0A6M4IM45</accession>
<proteinExistence type="inferred from homology"/>
<feature type="binding site" evidence="9">
    <location>
        <position position="220"/>
    </location>
    <ligand>
        <name>1-deoxy-D-xylulose 5-phosphate</name>
        <dbReference type="ChEBI" id="CHEBI:57792"/>
    </ligand>
</feature>
<keyword evidence="13" id="KW-0413">Isomerase</keyword>
<evidence type="ECO:0000256" key="3">
    <source>
        <dbReference type="ARBA" id="ARBA00022723"/>
    </source>
</evidence>
<dbReference type="InterPro" id="IPR003821">
    <property type="entry name" value="DXP_reductoisomerase"/>
</dbReference>
<dbReference type="PIRSF" id="PIRSF006205">
    <property type="entry name" value="Dxp_reductismrs"/>
    <property type="match status" value="1"/>
</dbReference>
<feature type="domain" description="1-deoxy-D-xylulose 5-phosphate reductoisomerase N-terminal" evidence="10">
    <location>
        <begin position="17"/>
        <end position="134"/>
    </location>
</feature>
<dbReference type="GO" id="GO:0070402">
    <property type="term" value="F:NADPH binding"/>
    <property type="evidence" value="ECO:0007669"/>
    <property type="project" value="InterPro"/>
</dbReference>
<dbReference type="KEGG" id="ggr:HKW67_05185"/>
<sequence length="388" mass="40326">MKPDGNSTRTAVKPAGVAILGSTGSIGTSALRVLARQRDRFVPVALTANGNVAALAEQVATWMPAFVGLVQAHADAPDDWGVGAECLVAAATHPDAQIVINAVVGAAGLPATLAALRMGKRVALANKETLVVAGAIVTDTARRHGGELVPVDSEHSAILQCLAGRQPHEVRRLVLTASGGPFRTWPAERIAAATVTDALKHPTWQMGSKITIDSATLANKALEVIEAHHLFGVPYDRIDVVVHPQSIIHSFVEFVDGSVLAQMGVPSMELPILYALTYPERVPDSGVPSFDPVALGGLSFETVRSGDFPLLQLGIDAGRRGGAAPAVFNAANEVAVAHFLAGRLSFSGIAERVSAALHELADAPGASLEELLRADAAARDHVNAQVGC</sequence>
<dbReference type="PANTHER" id="PTHR30525:SF0">
    <property type="entry name" value="1-DEOXY-D-XYLULOSE 5-PHOSPHATE REDUCTOISOMERASE, CHLOROPLASTIC"/>
    <property type="match status" value="1"/>
</dbReference>
<feature type="binding site" evidence="9">
    <location>
        <position position="152"/>
    </location>
    <ligand>
        <name>Mn(2+)</name>
        <dbReference type="ChEBI" id="CHEBI:29035"/>
    </ligand>
</feature>
<feature type="domain" description="DXP reductoisomerase C-terminal" evidence="12">
    <location>
        <begin position="263"/>
        <end position="380"/>
    </location>
</feature>
<keyword evidence="3 9" id="KW-0479">Metal-binding</keyword>
<feature type="binding site" evidence="9">
    <location>
        <position position="153"/>
    </location>
    <ligand>
        <name>1-deoxy-D-xylulose 5-phosphate</name>
        <dbReference type="ChEBI" id="CHEBI:57792"/>
    </ligand>
</feature>
<comment type="catalytic activity">
    <reaction evidence="8">
        <text>2-C-methyl-D-erythritol 4-phosphate + NADP(+) = 1-deoxy-D-xylulose 5-phosphate + NADPH + H(+)</text>
        <dbReference type="Rhea" id="RHEA:13717"/>
        <dbReference type="ChEBI" id="CHEBI:15378"/>
        <dbReference type="ChEBI" id="CHEBI:57783"/>
        <dbReference type="ChEBI" id="CHEBI:57792"/>
        <dbReference type="ChEBI" id="CHEBI:58262"/>
        <dbReference type="ChEBI" id="CHEBI:58349"/>
        <dbReference type="EC" id="1.1.1.267"/>
    </reaction>
    <physiologicalReaction direction="right-to-left" evidence="8">
        <dbReference type="Rhea" id="RHEA:13719"/>
    </physiologicalReaction>
</comment>
<evidence type="ECO:0000256" key="9">
    <source>
        <dbReference type="HAMAP-Rule" id="MF_00183"/>
    </source>
</evidence>
<keyword evidence="7 9" id="KW-0414">Isoprene biosynthesis</keyword>
<dbReference type="Pfam" id="PF08436">
    <property type="entry name" value="DXP_redisom_C"/>
    <property type="match status" value="1"/>
</dbReference>
<dbReference type="SUPFAM" id="SSF55347">
    <property type="entry name" value="Glyceraldehyde-3-phosphate dehydrogenase-like, C-terminal domain"/>
    <property type="match status" value="1"/>
</dbReference>
<feature type="binding site" evidence="9">
    <location>
        <position position="51"/>
    </location>
    <ligand>
        <name>NADPH</name>
        <dbReference type="ChEBI" id="CHEBI:57783"/>
    </ligand>
</feature>
<dbReference type="GO" id="GO:0030145">
    <property type="term" value="F:manganese ion binding"/>
    <property type="evidence" value="ECO:0007669"/>
    <property type="project" value="TreeGrafter"/>
</dbReference>
<feature type="binding site" evidence="9">
    <location>
        <position position="223"/>
    </location>
    <ligand>
        <name>Mn(2+)</name>
        <dbReference type="ChEBI" id="CHEBI:29035"/>
    </ligand>
</feature>
<dbReference type="SUPFAM" id="SSF69055">
    <property type="entry name" value="1-deoxy-D-xylulose-5-phosphate reductoisomerase, C-terminal domain"/>
    <property type="match status" value="1"/>
</dbReference>
<evidence type="ECO:0000259" key="12">
    <source>
        <dbReference type="Pfam" id="PF13288"/>
    </source>
</evidence>
<keyword evidence="6 9" id="KW-0464">Manganese</keyword>
<evidence type="ECO:0000256" key="7">
    <source>
        <dbReference type="ARBA" id="ARBA00023229"/>
    </source>
</evidence>
<feature type="binding site" evidence="9">
    <location>
        <position position="127"/>
    </location>
    <ligand>
        <name>1-deoxy-D-xylulose 5-phosphate</name>
        <dbReference type="ChEBI" id="CHEBI:57792"/>
    </ligand>
</feature>
<feature type="binding site" evidence="9">
    <location>
        <position position="23"/>
    </location>
    <ligand>
        <name>NADPH</name>
        <dbReference type="ChEBI" id="CHEBI:57783"/>
    </ligand>
</feature>
<comment type="similarity">
    <text evidence="2 9">Belongs to the DXR family.</text>
</comment>
<dbReference type="FunFam" id="3.40.50.720:FF:000045">
    <property type="entry name" value="1-deoxy-D-xylulose 5-phosphate reductoisomerase"/>
    <property type="match status" value="1"/>
</dbReference>
<dbReference type="EMBL" id="CP053085">
    <property type="protein sequence ID" value="QJR34948.1"/>
    <property type="molecule type" value="Genomic_DNA"/>
</dbReference>
<dbReference type="GO" id="GO:0051484">
    <property type="term" value="P:isopentenyl diphosphate biosynthetic process, methylerythritol 4-phosphate pathway involved in terpenoid biosynthetic process"/>
    <property type="evidence" value="ECO:0007669"/>
    <property type="project" value="TreeGrafter"/>
</dbReference>
<evidence type="ECO:0000259" key="11">
    <source>
        <dbReference type="Pfam" id="PF08436"/>
    </source>
</evidence>
<dbReference type="AlphaFoldDB" id="A0A6M4IM45"/>
<feature type="binding site" evidence="9">
    <location>
        <position position="223"/>
    </location>
    <ligand>
        <name>1-deoxy-D-xylulose 5-phosphate</name>
        <dbReference type="ChEBI" id="CHEBI:57792"/>
    </ligand>
</feature>
<keyword evidence="5 9" id="KW-0560">Oxidoreductase</keyword>
<feature type="binding site" evidence="9">
    <location>
        <position position="128"/>
    </location>
    <ligand>
        <name>NADPH</name>
        <dbReference type="ChEBI" id="CHEBI:57783"/>
    </ligand>
</feature>
<keyword evidence="9" id="KW-0460">Magnesium</keyword>
<dbReference type="Pfam" id="PF13288">
    <property type="entry name" value="DXPR_C"/>
    <property type="match status" value="1"/>
</dbReference>
<feature type="binding site" evidence="9">
    <location>
        <position position="154"/>
    </location>
    <ligand>
        <name>1-deoxy-D-xylulose 5-phosphate</name>
        <dbReference type="ChEBI" id="CHEBI:57792"/>
    </ligand>
</feature>
<dbReference type="Pfam" id="PF02670">
    <property type="entry name" value="DXP_reductoisom"/>
    <property type="match status" value="1"/>
</dbReference>
<dbReference type="InterPro" id="IPR026877">
    <property type="entry name" value="DXPR_C"/>
</dbReference>
<dbReference type="PANTHER" id="PTHR30525">
    <property type="entry name" value="1-DEOXY-D-XYLULOSE 5-PHOSPHATE REDUCTOISOMERASE"/>
    <property type="match status" value="1"/>
</dbReference>
<dbReference type="GO" id="GO:0030604">
    <property type="term" value="F:1-deoxy-D-xylulose-5-phosphate reductoisomerase activity"/>
    <property type="evidence" value="ECO:0007669"/>
    <property type="project" value="UniProtKB-UniRule"/>
</dbReference>
<organism evidence="13 14">
    <name type="scientific">Gemmatimonas groenlandica</name>
    <dbReference type="NCBI Taxonomy" id="2732249"/>
    <lineage>
        <taxon>Bacteria</taxon>
        <taxon>Pseudomonadati</taxon>
        <taxon>Gemmatimonadota</taxon>
        <taxon>Gemmatimonadia</taxon>
        <taxon>Gemmatimonadales</taxon>
        <taxon>Gemmatimonadaceae</taxon>
        <taxon>Gemmatimonas</taxon>
    </lineage>
</organism>
<evidence type="ECO:0000313" key="13">
    <source>
        <dbReference type="EMBL" id="QJR34948.1"/>
    </source>
</evidence>
<feature type="binding site" evidence="9">
    <location>
        <position position="24"/>
    </location>
    <ligand>
        <name>NADPH</name>
        <dbReference type="ChEBI" id="CHEBI:57783"/>
    </ligand>
</feature>
<comment type="caution">
    <text evidence="9">Lacks conserved residue(s) required for the propagation of feature annotation.</text>
</comment>
<dbReference type="InterPro" id="IPR013512">
    <property type="entry name" value="DXP_reductoisomerase_N"/>
</dbReference>
<dbReference type="GO" id="GO:0016853">
    <property type="term" value="F:isomerase activity"/>
    <property type="evidence" value="ECO:0007669"/>
    <property type="project" value="UniProtKB-KW"/>
</dbReference>
<feature type="binding site" evidence="9">
    <location>
        <position position="207"/>
    </location>
    <ligand>
        <name>NADPH</name>
        <dbReference type="ChEBI" id="CHEBI:57783"/>
    </ligand>
</feature>
<feature type="binding site" evidence="9">
    <location>
        <position position="154"/>
    </location>
    <ligand>
        <name>Mn(2+)</name>
        <dbReference type="ChEBI" id="CHEBI:29035"/>
    </ligand>
</feature>
<comment type="cofactor">
    <cofactor evidence="9">
        <name>Mg(2+)</name>
        <dbReference type="ChEBI" id="CHEBI:18420"/>
    </cofactor>
    <cofactor evidence="9">
        <name>Mn(2+)</name>
        <dbReference type="ChEBI" id="CHEBI:29035"/>
    </cofactor>
</comment>
<evidence type="ECO:0000256" key="1">
    <source>
        <dbReference type="ARBA" id="ARBA00005094"/>
    </source>
</evidence>
<evidence type="ECO:0000313" key="14">
    <source>
        <dbReference type="Proteomes" id="UP000500938"/>
    </source>
</evidence>
<evidence type="ECO:0000256" key="4">
    <source>
        <dbReference type="ARBA" id="ARBA00022857"/>
    </source>
</evidence>
<dbReference type="InterPro" id="IPR013644">
    <property type="entry name" value="DXP_reductoisomerase_C"/>
</dbReference>